<dbReference type="AlphaFoldDB" id="A0A5C6X570"/>
<protein>
    <submittedName>
        <fullName evidence="2">Uncharacterized protein</fullName>
    </submittedName>
</protein>
<keyword evidence="1" id="KW-0812">Transmembrane</keyword>
<evidence type="ECO:0000313" key="3">
    <source>
        <dbReference type="Proteomes" id="UP000321046"/>
    </source>
</evidence>
<dbReference type="RefSeq" id="WP_146975691.1">
    <property type="nucleotide sequence ID" value="NZ_VOSL01000059.1"/>
</dbReference>
<name>A0A5C6X570_9DELT</name>
<accession>A0A5C6X570</accession>
<dbReference type="EMBL" id="VOSL01000059">
    <property type="protein sequence ID" value="TXD33840.1"/>
    <property type="molecule type" value="Genomic_DNA"/>
</dbReference>
<evidence type="ECO:0000256" key="1">
    <source>
        <dbReference type="SAM" id="Phobius"/>
    </source>
</evidence>
<dbReference type="Proteomes" id="UP000321046">
    <property type="component" value="Unassembled WGS sequence"/>
</dbReference>
<reference evidence="2 3" key="1">
    <citation type="submission" date="2019-08" db="EMBL/GenBank/DDBJ databases">
        <title>Bradymonadales sp. TMQ2.</title>
        <authorList>
            <person name="Liang Q."/>
        </authorList>
    </citation>
    <scope>NUCLEOTIDE SEQUENCE [LARGE SCALE GENOMIC DNA]</scope>
    <source>
        <strain evidence="2 3">TMQ2</strain>
    </source>
</reference>
<sequence length="98" mass="10157">MNAKSSRFPHYLAASFVATPLLFFASMLVIGPAVPFGVYLFIAWSTAALTSALSFAAEPESLNGFTSAERLGVLAGNAMIACLVATLGFIGMALSHGI</sequence>
<proteinExistence type="predicted"/>
<feature type="transmembrane region" description="Helical" evidence="1">
    <location>
        <begin position="71"/>
        <end position="94"/>
    </location>
</feature>
<evidence type="ECO:0000313" key="2">
    <source>
        <dbReference type="EMBL" id="TXD33840.1"/>
    </source>
</evidence>
<organism evidence="2 3">
    <name type="scientific">Lujinxingia vulgaris</name>
    <dbReference type="NCBI Taxonomy" id="2600176"/>
    <lineage>
        <taxon>Bacteria</taxon>
        <taxon>Deltaproteobacteria</taxon>
        <taxon>Bradymonadales</taxon>
        <taxon>Lujinxingiaceae</taxon>
        <taxon>Lujinxingia</taxon>
    </lineage>
</organism>
<gene>
    <name evidence="2" type="ORF">FRC96_15340</name>
</gene>
<keyword evidence="1" id="KW-0472">Membrane</keyword>
<dbReference type="OrthoDB" id="5518088at2"/>
<comment type="caution">
    <text evidence="2">The sequence shown here is derived from an EMBL/GenBank/DDBJ whole genome shotgun (WGS) entry which is preliminary data.</text>
</comment>
<keyword evidence="1" id="KW-1133">Transmembrane helix</keyword>